<name>A0A9C6SH25_BOMTE</name>
<accession>A0A9C6SH25</accession>
<dbReference type="KEGG" id="bter:100645335"/>
<proteinExistence type="predicted"/>
<dbReference type="AlphaFoldDB" id="A0A9C6SH25"/>
<evidence type="ECO:0000313" key="2">
    <source>
        <dbReference type="RefSeq" id="XP_048265403.1"/>
    </source>
</evidence>
<dbReference type="Proteomes" id="UP000835206">
    <property type="component" value="Chromosome 10"/>
</dbReference>
<protein>
    <submittedName>
        <fullName evidence="2">Uncharacterized protein LOC100645335</fullName>
    </submittedName>
</protein>
<reference evidence="2" key="1">
    <citation type="submission" date="2025-08" db="UniProtKB">
        <authorList>
            <consortium name="RefSeq"/>
        </authorList>
    </citation>
    <scope>IDENTIFICATION</scope>
</reference>
<dbReference type="GeneID" id="100645335"/>
<sequence>MARRAEDRGRTPICTDAASYPFRLRPAVIQTPVNSPLWQRRARRVPVLFLRVPTSPLPVARSSPSAPLPTPACPLPHPRDVHSLKPGDRVHSQFYRCPDRADARSFRTFASPHPPFLPSSFPIDGPPSNAVPRAAISPSLYPLRRSPSLRSTLWLVLASVARRPDSANQPRLSVGVEGKCQGEGVDSAIGSDTNRYRTIEIASLFLDRIYVSYAAYRFASFSPFTRFVARKIQLLDIRTRRSRFNLPQIWQVESLRSLFRGGHPLRRSSSSRRFAEARPSIRVHRRRTRWSKRGRKFYRASKGRGETEGARGFSLTRNRKPRAVAAPVNRNSIRSNGLLTGSFKESSRCRVIPADRPTLRAERQERGRHDFRREARSRLIRWKTKWVEWLRREL</sequence>
<dbReference type="RefSeq" id="XP_048265403.1">
    <property type="nucleotide sequence ID" value="XM_048409446.1"/>
</dbReference>
<gene>
    <name evidence="2" type="primary">LOC100645335</name>
</gene>
<keyword evidence="1" id="KW-1185">Reference proteome</keyword>
<evidence type="ECO:0000313" key="1">
    <source>
        <dbReference type="Proteomes" id="UP000835206"/>
    </source>
</evidence>
<organism evidence="1 2">
    <name type="scientific">Bombus terrestris</name>
    <name type="common">Buff-tailed bumblebee</name>
    <name type="synonym">Apis terrestris</name>
    <dbReference type="NCBI Taxonomy" id="30195"/>
    <lineage>
        <taxon>Eukaryota</taxon>
        <taxon>Metazoa</taxon>
        <taxon>Ecdysozoa</taxon>
        <taxon>Arthropoda</taxon>
        <taxon>Hexapoda</taxon>
        <taxon>Insecta</taxon>
        <taxon>Pterygota</taxon>
        <taxon>Neoptera</taxon>
        <taxon>Endopterygota</taxon>
        <taxon>Hymenoptera</taxon>
        <taxon>Apocrita</taxon>
        <taxon>Aculeata</taxon>
        <taxon>Apoidea</taxon>
        <taxon>Anthophila</taxon>
        <taxon>Apidae</taxon>
        <taxon>Bombus</taxon>
        <taxon>Bombus</taxon>
    </lineage>
</organism>